<accession>A0AAE0AEQ0</accession>
<reference evidence="1" key="1">
    <citation type="journal article" date="2023" name="Plant J.">
        <title>Genome sequences and population genomics provide insights into the demographic history, inbreeding, and mutation load of two 'living fossil' tree species of Dipteronia.</title>
        <authorList>
            <person name="Feng Y."/>
            <person name="Comes H.P."/>
            <person name="Chen J."/>
            <person name="Zhu S."/>
            <person name="Lu R."/>
            <person name="Zhang X."/>
            <person name="Li P."/>
            <person name="Qiu J."/>
            <person name="Olsen K.M."/>
            <person name="Qiu Y."/>
        </authorList>
    </citation>
    <scope>NUCLEOTIDE SEQUENCE</scope>
    <source>
        <strain evidence="1">NBL</strain>
    </source>
</reference>
<evidence type="ECO:0000313" key="1">
    <source>
        <dbReference type="EMBL" id="KAK3211825.1"/>
    </source>
</evidence>
<name>A0AAE0AEQ0_9ROSI</name>
<dbReference type="Proteomes" id="UP001281410">
    <property type="component" value="Unassembled WGS sequence"/>
</dbReference>
<comment type="caution">
    <text evidence="1">The sequence shown here is derived from an EMBL/GenBank/DDBJ whole genome shotgun (WGS) entry which is preliminary data.</text>
</comment>
<dbReference type="AlphaFoldDB" id="A0AAE0AEQ0"/>
<protein>
    <submittedName>
        <fullName evidence="1">Uncharacterized protein</fullName>
    </submittedName>
</protein>
<organism evidence="1 2">
    <name type="scientific">Dipteronia sinensis</name>
    <dbReference type="NCBI Taxonomy" id="43782"/>
    <lineage>
        <taxon>Eukaryota</taxon>
        <taxon>Viridiplantae</taxon>
        <taxon>Streptophyta</taxon>
        <taxon>Embryophyta</taxon>
        <taxon>Tracheophyta</taxon>
        <taxon>Spermatophyta</taxon>
        <taxon>Magnoliopsida</taxon>
        <taxon>eudicotyledons</taxon>
        <taxon>Gunneridae</taxon>
        <taxon>Pentapetalae</taxon>
        <taxon>rosids</taxon>
        <taxon>malvids</taxon>
        <taxon>Sapindales</taxon>
        <taxon>Sapindaceae</taxon>
        <taxon>Hippocastanoideae</taxon>
        <taxon>Acereae</taxon>
        <taxon>Dipteronia</taxon>
    </lineage>
</organism>
<sequence length="71" mass="8033">MDFKADYPYDDPFDDESKLIVPIYNTTQKHKPIQIGSELDGKMPGIKPTALRFYGSFNVTVTSITIQNSPH</sequence>
<dbReference type="EMBL" id="JANJYJ010000005">
    <property type="protein sequence ID" value="KAK3211825.1"/>
    <property type="molecule type" value="Genomic_DNA"/>
</dbReference>
<proteinExistence type="predicted"/>
<gene>
    <name evidence="1" type="ORF">Dsin_016531</name>
</gene>
<keyword evidence="2" id="KW-1185">Reference proteome</keyword>
<evidence type="ECO:0000313" key="2">
    <source>
        <dbReference type="Proteomes" id="UP001281410"/>
    </source>
</evidence>